<dbReference type="Gene3D" id="1.10.1420.10">
    <property type="match status" value="2"/>
</dbReference>
<dbReference type="EMBL" id="MRZV01001107">
    <property type="protein sequence ID" value="PIK40574.1"/>
    <property type="molecule type" value="Genomic_DNA"/>
</dbReference>
<organism evidence="1 2">
    <name type="scientific">Stichopus japonicus</name>
    <name type="common">Sea cucumber</name>
    <dbReference type="NCBI Taxonomy" id="307972"/>
    <lineage>
        <taxon>Eukaryota</taxon>
        <taxon>Metazoa</taxon>
        <taxon>Echinodermata</taxon>
        <taxon>Eleutherozoa</taxon>
        <taxon>Echinozoa</taxon>
        <taxon>Holothuroidea</taxon>
        <taxon>Aspidochirotacea</taxon>
        <taxon>Aspidochirotida</taxon>
        <taxon>Stichopodidae</taxon>
        <taxon>Apostichopus</taxon>
    </lineage>
</organism>
<dbReference type="AlphaFoldDB" id="A0A2G8JXX1"/>
<dbReference type="GO" id="GO:0005869">
    <property type="term" value="C:dynactin complex"/>
    <property type="evidence" value="ECO:0007669"/>
    <property type="project" value="InterPro"/>
</dbReference>
<evidence type="ECO:0000313" key="2">
    <source>
        <dbReference type="Proteomes" id="UP000230750"/>
    </source>
</evidence>
<sequence length="189" mass="21829">MSAYLQLRELEERLKYLEKLVGEGNSDADSSKMAVEQIYDVKQKLANLTTGRERVHKLWKRLDELNRYLDPQVADELTLSDGMKSDIILAEKDHIEEQAALLQQVENLKSVFESEHVKAAPTLSDKLHPLAAVQIDQQEKLENLGSDVKQLLEAYNNIITLISKQFVQWDETLTRYEVSKKVRKTNEYI</sequence>
<dbReference type="PANTHER" id="PTHR28360:SF1">
    <property type="entry name" value="DYNACTIN SUBUNIT 3"/>
    <property type="match status" value="1"/>
</dbReference>
<dbReference type="PANTHER" id="PTHR28360">
    <property type="entry name" value="DYNACTIN SUBUNIT 3"/>
    <property type="match status" value="1"/>
</dbReference>
<name>A0A2G8JXX1_STIJA</name>
<accession>A0A2G8JXX1</accession>
<dbReference type="Pfam" id="PF07426">
    <property type="entry name" value="Dynactin_p22"/>
    <property type="match status" value="1"/>
</dbReference>
<dbReference type="OrthoDB" id="16729at2759"/>
<comment type="caution">
    <text evidence="1">The sequence shown here is derived from an EMBL/GenBank/DDBJ whole genome shotgun (WGS) entry which is preliminary data.</text>
</comment>
<protein>
    <submittedName>
        <fullName evidence="1">Putative dynactin subunit 3</fullName>
    </submittedName>
</protein>
<keyword evidence="2" id="KW-1185">Reference proteome</keyword>
<evidence type="ECO:0000313" key="1">
    <source>
        <dbReference type="EMBL" id="PIK40574.1"/>
    </source>
</evidence>
<dbReference type="InterPro" id="IPR009991">
    <property type="entry name" value="DCTN3"/>
</dbReference>
<dbReference type="GO" id="GO:0061640">
    <property type="term" value="P:cytoskeleton-dependent cytokinesis"/>
    <property type="evidence" value="ECO:0007669"/>
    <property type="project" value="InterPro"/>
</dbReference>
<dbReference type="STRING" id="307972.A0A2G8JXX1"/>
<dbReference type="Proteomes" id="UP000230750">
    <property type="component" value="Unassembled WGS sequence"/>
</dbReference>
<reference evidence="1 2" key="1">
    <citation type="journal article" date="2017" name="PLoS Biol.">
        <title>The sea cucumber genome provides insights into morphological evolution and visceral regeneration.</title>
        <authorList>
            <person name="Zhang X."/>
            <person name="Sun L."/>
            <person name="Yuan J."/>
            <person name="Sun Y."/>
            <person name="Gao Y."/>
            <person name="Zhang L."/>
            <person name="Li S."/>
            <person name="Dai H."/>
            <person name="Hamel J.F."/>
            <person name="Liu C."/>
            <person name="Yu Y."/>
            <person name="Liu S."/>
            <person name="Lin W."/>
            <person name="Guo K."/>
            <person name="Jin S."/>
            <person name="Xu P."/>
            <person name="Storey K.B."/>
            <person name="Huan P."/>
            <person name="Zhang T."/>
            <person name="Zhou Y."/>
            <person name="Zhang J."/>
            <person name="Lin C."/>
            <person name="Li X."/>
            <person name="Xing L."/>
            <person name="Huo D."/>
            <person name="Sun M."/>
            <person name="Wang L."/>
            <person name="Mercier A."/>
            <person name="Li F."/>
            <person name="Yang H."/>
            <person name="Xiang J."/>
        </authorList>
    </citation>
    <scope>NUCLEOTIDE SEQUENCE [LARGE SCALE GENOMIC DNA]</scope>
    <source>
        <strain evidence="1">Shaxun</strain>
        <tissue evidence="1">Muscle</tissue>
    </source>
</reference>
<gene>
    <name evidence="1" type="ORF">BSL78_22586</name>
</gene>
<proteinExistence type="predicted"/>